<dbReference type="InterPro" id="IPR036236">
    <property type="entry name" value="Znf_C2H2_sf"/>
</dbReference>
<dbReference type="VEuPathDB" id="FungiDB:FUN_010836"/>
<dbReference type="VEuPathDB" id="FungiDB:RhiirA1_472113"/>
<keyword evidence="1" id="KW-0863">Zinc-finger</keyword>
<keyword evidence="1" id="KW-0479">Metal-binding</keyword>
<proteinExistence type="predicted"/>
<dbReference type="SUPFAM" id="SSF57667">
    <property type="entry name" value="beta-beta-alpha zinc fingers"/>
    <property type="match status" value="1"/>
</dbReference>
<sequence>MWCHYILWMLIDHHFRLNIIRTNVMSEIFQCQICSKAFRSKSSISKHERQLHPNNRIVPHGFLLGIASQEDFEKYRSAFIFKLKKTLSFDIKKTGQKTIFIETFPERLFVNFFCEEQTFRYKSYSKMYSCTFSGWDGCKKIGEILDKTDWYNRRHPDPNLLTTSYVLMQEQEIKYEVVFGWKLKNYIDTDETLHVGNLSFKYQVVTKGC</sequence>
<dbReference type="InterPro" id="IPR013087">
    <property type="entry name" value="Znf_C2H2_type"/>
</dbReference>
<evidence type="ECO:0000313" key="3">
    <source>
        <dbReference type="EMBL" id="PKK62621.1"/>
    </source>
</evidence>
<organism evidence="3 4">
    <name type="scientific">Rhizophagus irregularis</name>
    <dbReference type="NCBI Taxonomy" id="588596"/>
    <lineage>
        <taxon>Eukaryota</taxon>
        <taxon>Fungi</taxon>
        <taxon>Fungi incertae sedis</taxon>
        <taxon>Mucoromycota</taxon>
        <taxon>Glomeromycotina</taxon>
        <taxon>Glomeromycetes</taxon>
        <taxon>Glomerales</taxon>
        <taxon>Glomeraceae</taxon>
        <taxon>Rhizophagus</taxon>
    </lineage>
</organism>
<dbReference type="PROSITE" id="PS50157">
    <property type="entry name" value="ZINC_FINGER_C2H2_2"/>
    <property type="match status" value="1"/>
</dbReference>
<feature type="domain" description="C2H2-type" evidence="2">
    <location>
        <begin position="29"/>
        <end position="57"/>
    </location>
</feature>
<dbReference type="EMBL" id="LLXL01001862">
    <property type="protein sequence ID" value="PKK62621.1"/>
    <property type="molecule type" value="Genomic_DNA"/>
</dbReference>
<name>A0A2N1MLU6_9GLOM</name>
<dbReference type="PROSITE" id="PS00028">
    <property type="entry name" value="ZINC_FINGER_C2H2_1"/>
    <property type="match status" value="1"/>
</dbReference>
<dbReference type="GO" id="GO:0008270">
    <property type="term" value="F:zinc ion binding"/>
    <property type="evidence" value="ECO:0007669"/>
    <property type="project" value="UniProtKB-KW"/>
</dbReference>
<dbReference type="Proteomes" id="UP000233469">
    <property type="component" value="Unassembled WGS sequence"/>
</dbReference>
<accession>A0A2N1MLU6</accession>
<keyword evidence="1" id="KW-0862">Zinc</keyword>
<gene>
    <name evidence="3" type="ORF">RhiirC2_717564</name>
</gene>
<reference evidence="3 4" key="1">
    <citation type="submission" date="2016-04" db="EMBL/GenBank/DDBJ databases">
        <title>Genome analyses suggest a sexual origin of heterokaryosis in a supposedly ancient asexual fungus.</title>
        <authorList>
            <person name="Ropars J."/>
            <person name="Sedzielewska K."/>
            <person name="Noel J."/>
            <person name="Charron P."/>
            <person name="Farinelli L."/>
            <person name="Marton T."/>
            <person name="Kruger M."/>
            <person name="Pelin A."/>
            <person name="Brachmann A."/>
            <person name="Corradi N."/>
        </authorList>
    </citation>
    <scope>NUCLEOTIDE SEQUENCE [LARGE SCALE GENOMIC DNA]</scope>
    <source>
        <strain evidence="3 4">C2</strain>
    </source>
</reference>
<protein>
    <recommendedName>
        <fullName evidence="2">C2H2-type domain-containing protein</fullName>
    </recommendedName>
</protein>
<evidence type="ECO:0000256" key="1">
    <source>
        <dbReference type="PROSITE-ProRule" id="PRU00042"/>
    </source>
</evidence>
<dbReference type="SMART" id="SM00355">
    <property type="entry name" value="ZnF_C2H2"/>
    <property type="match status" value="1"/>
</dbReference>
<evidence type="ECO:0000259" key="2">
    <source>
        <dbReference type="PROSITE" id="PS50157"/>
    </source>
</evidence>
<dbReference type="AlphaFoldDB" id="A0A2N1MLU6"/>
<evidence type="ECO:0000313" key="4">
    <source>
        <dbReference type="Proteomes" id="UP000233469"/>
    </source>
</evidence>
<dbReference type="Gene3D" id="3.30.160.60">
    <property type="entry name" value="Classic Zinc Finger"/>
    <property type="match status" value="1"/>
</dbReference>
<reference evidence="3 4" key="2">
    <citation type="submission" date="2017-10" db="EMBL/GenBank/DDBJ databases">
        <title>Extensive intraspecific genome diversity in a model arbuscular mycorrhizal fungus.</title>
        <authorList>
            <person name="Chen E.C.H."/>
            <person name="Morin E."/>
            <person name="Baudet D."/>
            <person name="Noel J."/>
            <person name="Ndikumana S."/>
            <person name="Charron P."/>
            <person name="St-Onge C."/>
            <person name="Giorgi J."/>
            <person name="Grigoriev I.V."/>
            <person name="Roux C."/>
            <person name="Martin F.M."/>
            <person name="Corradi N."/>
        </authorList>
    </citation>
    <scope>NUCLEOTIDE SEQUENCE [LARGE SCALE GENOMIC DNA]</scope>
    <source>
        <strain evidence="3 4">C2</strain>
    </source>
</reference>
<comment type="caution">
    <text evidence="3">The sequence shown here is derived from an EMBL/GenBank/DDBJ whole genome shotgun (WGS) entry which is preliminary data.</text>
</comment>